<organism evidence="1 2">
    <name type="scientific">Laceyella putida</name>
    <dbReference type="NCBI Taxonomy" id="110101"/>
    <lineage>
        <taxon>Bacteria</taxon>
        <taxon>Bacillati</taxon>
        <taxon>Bacillota</taxon>
        <taxon>Bacilli</taxon>
        <taxon>Bacillales</taxon>
        <taxon>Thermoactinomycetaceae</taxon>
        <taxon>Laceyella</taxon>
    </lineage>
</organism>
<evidence type="ECO:0000313" key="1">
    <source>
        <dbReference type="EMBL" id="MFC7441241.1"/>
    </source>
</evidence>
<gene>
    <name evidence="1" type="ORF">ACFQNG_08730</name>
</gene>
<evidence type="ECO:0000313" key="2">
    <source>
        <dbReference type="Proteomes" id="UP001596500"/>
    </source>
</evidence>
<name>A0ABW2RJS5_9BACL</name>
<reference evidence="2" key="1">
    <citation type="journal article" date="2019" name="Int. J. Syst. Evol. Microbiol.">
        <title>The Global Catalogue of Microorganisms (GCM) 10K type strain sequencing project: providing services to taxonomists for standard genome sequencing and annotation.</title>
        <authorList>
            <consortium name="The Broad Institute Genomics Platform"/>
            <consortium name="The Broad Institute Genome Sequencing Center for Infectious Disease"/>
            <person name="Wu L."/>
            <person name="Ma J."/>
        </authorList>
    </citation>
    <scope>NUCLEOTIDE SEQUENCE [LARGE SCALE GENOMIC DNA]</scope>
    <source>
        <strain evidence="2">CGMCC 1.12942</strain>
    </source>
</reference>
<sequence>MAWKGKKWLAGVAVVGLIGGGTWLGAKQSGYADMEDWFQGKNATKQVKNQTRQERLTELTNMNEQELRQLAAEHKLTFKQAAIAATIAAKTGKPVSEVITEWKEKGSWREVIKGYGINGEDLKKKLAPLKKKHKQFKNKPAVLYEALATYLGTDVPVVQQTLYQSRVRVEGAVHAAVLAKASGHKWEDVIALKQQKKSWSEVRKALRIDEKKWKEAKREWRDKWQAEMKEWRSQWPEKKQA</sequence>
<dbReference type="EMBL" id="JBHTBW010000021">
    <property type="protein sequence ID" value="MFC7441241.1"/>
    <property type="molecule type" value="Genomic_DNA"/>
</dbReference>
<accession>A0ABW2RJS5</accession>
<comment type="caution">
    <text evidence="1">The sequence shown here is derived from an EMBL/GenBank/DDBJ whole genome shotgun (WGS) entry which is preliminary data.</text>
</comment>
<proteinExistence type="predicted"/>
<keyword evidence="2" id="KW-1185">Reference proteome</keyword>
<protein>
    <submittedName>
        <fullName evidence="1">Uncharacterized protein</fullName>
    </submittedName>
</protein>
<dbReference type="RefSeq" id="WP_379864535.1">
    <property type="nucleotide sequence ID" value="NZ_JBHTBW010000021.1"/>
</dbReference>
<dbReference type="Proteomes" id="UP001596500">
    <property type="component" value="Unassembled WGS sequence"/>
</dbReference>